<reference evidence="1 2" key="1">
    <citation type="submission" date="2015-10" db="EMBL/GenBank/DDBJ databases">
        <title>Draft genome sequence of Streptomyces griseorubiginosus DSM 40469, type strain for the species Streptomyces griseorubiginosus.</title>
        <authorList>
            <person name="Ruckert C."/>
            <person name="Winkler A."/>
            <person name="Kalinowski J."/>
            <person name="Kampfer P."/>
            <person name="Glaeser S."/>
        </authorList>
    </citation>
    <scope>NUCLEOTIDE SEQUENCE [LARGE SCALE GENOMIC DNA]</scope>
    <source>
        <strain evidence="1 2">DSM 40469</strain>
    </source>
</reference>
<gene>
    <name evidence="1" type="ORF">AQJ54_39035</name>
</gene>
<proteinExistence type="predicted"/>
<sequence>MGAKGPSAFSLVQMGSVQFRPSFLSWARLILLVAVTGMWSTTRTYRGAIFVPRSGWAARKAAKATGSKVPAIVAITWSPVTGSGTAYTATASAPSYRARMFSIIAAARFSLSTRSLSSVRPAK</sequence>
<dbReference type="EMBL" id="LMWV01000034">
    <property type="protein sequence ID" value="KUN59712.1"/>
    <property type="molecule type" value="Genomic_DNA"/>
</dbReference>
<keyword evidence="2" id="KW-1185">Reference proteome</keyword>
<comment type="caution">
    <text evidence="1">The sequence shown here is derived from an EMBL/GenBank/DDBJ whole genome shotgun (WGS) entry which is preliminary data.</text>
</comment>
<organism evidence="1 2">
    <name type="scientific">Streptomyces griseorubiginosus</name>
    <dbReference type="NCBI Taxonomy" id="67304"/>
    <lineage>
        <taxon>Bacteria</taxon>
        <taxon>Bacillati</taxon>
        <taxon>Actinomycetota</taxon>
        <taxon>Actinomycetes</taxon>
        <taxon>Kitasatosporales</taxon>
        <taxon>Streptomycetaceae</taxon>
        <taxon>Streptomyces</taxon>
    </lineage>
</organism>
<accession>A0A101RQ30</accession>
<dbReference type="AlphaFoldDB" id="A0A101RQ30"/>
<evidence type="ECO:0000313" key="1">
    <source>
        <dbReference type="EMBL" id="KUN59712.1"/>
    </source>
</evidence>
<name>A0A101RQ30_9ACTN</name>
<protein>
    <submittedName>
        <fullName evidence="1">Uncharacterized protein</fullName>
    </submittedName>
</protein>
<dbReference type="Proteomes" id="UP000054375">
    <property type="component" value="Unassembled WGS sequence"/>
</dbReference>
<evidence type="ECO:0000313" key="2">
    <source>
        <dbReference type="Proteomes" id="UP000054375"/>
    </source>
</evidence>